<keyword evidence="5" id="KW-0411">Iron-sulfur</keyword>
<dbReference type="EMBL" id="LN734822">
    <property type="protein sequence ID" value="CEL25455.1"/>
    <property type="molecule type" value="Genomic_DNA"/>
</dbReference>
<keyword evidence="6 9" id="KW-0456">Lyase</keyword>
<dbReference type="PANTHER" id="PTHR30389:SF17">
    <property type="entry name" value="L(+)-TARTRATE DEHYDRATASE SUBUNIT ALPHA-RELATED"/>
    <property type="match status" value="1"/>
</dbReference>
<dbReference type="NCBIfam" id="TIGR00722">
    <property type="entry name" value="ttdA_fumA_fumB"/>
    <property type="match status" value="1"/>
</dbReference>
<proteinExistence type="inferred from homology"/>
<keyword evidence="2" id="KW-0004">4Fe-4S</keyword>
<accession>A0A089ZF92</accession>
<evidence type="ECO:0000256" key="1">
    <source>
        <dbReference type="ARBA" id="ARBA00008876"/>
    </source>
</evidence>
<dbReference type="Pfam" id="PF05681">
    <property type="entry name" value="Fumerase"/>
    <property type="match status" value="1"/>
</dbReference>
<evidence type="ECO:0000256" key="6">
    <source>
        <dbReference type="ARBA" id="ARBA00023239"/>
    </source>
</evidence>
<evidence type="ECO:0000259" key="7">
    <source>
        <dbReference type="Pfam" id="PF05681"/>
    </source>
</evidence>
<dbReference type="Proteomes" id="UP000029661">
    <property type="component" value="Chromosome"/>
</dbReference>
<reference evidence="8" key="1">
    <citation type="submission" date="2013-12" db="EMBL/GenBank/DDBJ databases">
        <title>The complete genome sequence of Methanobacterium sp. BRM9.</title>
        <authorList>
            <consortium name="Pastoral Greenhouse Gas Research Consortium"/>
            <person name="Kelly W.J."/>
            <person name="Leahy S.C."/>
            <person name="Perry R."/>
            <person name="Li D."/>
            <person name="Altermann E."/>
            <person name="Lambie S.C."/>
            <person name="Attwood G.T."/>
        </authorList>
    </citation>
    <scope>NUCLEOTIDE SEQUENCE [LARGE SCALE GENOMIC DNA]</scope>
    <source>
        <strain evidence="8">BRM9</strain>
    </source>
</reference>
<dbReference type="EMBL" id="CP006933">
    <property type="protein sequence ID" value="AIS31595.1"/>
    <property type="molecule type" value="Genomic_DNA"/>
</dbReference>
<keyword evidence="4" id="KW-0408">Iron</keyword>
<gene>
    <name evidence="8" type="primary">fumA2</name>
    <name evidence="8" type="ORF">BRM9_0775</name>
    <name evidence="9" type="ORF">MB9_1825</name>
</gene>
<dbReference type="RefSeq" id="WP_048084880.1">
    <property type="nucleotide sequence ID" value="NZ_CP006933.1"/>
</dbReference>
<dbReference type="NCBIfam" id="NF004885">
    <property type="entry name" value="PRK06246.1"/>
    <property type="match status" value="1"/>
</dbReference>
<dbReference type="InterPro" id="IPR051208">
    <property type="entry name" value="Class-I_Fumarase/Tartrate_DH"/>
</dbReference>
<comment type="similarity">
    <text evidence="1">Belongs to the class-I fumarase family.</text>
</comment>
<evidence type="ECO:0000313" key="10">
    <source>
        <dbReference type="Proteomes" id="UP000029661"/>
    </source>
</evidence>
<evidence type="ECO:0000256" key="4">
    <source>
        <dbReference type="ARBA" id="ARBA00023004"/>
    </source>
</evidence>
<dbReference type="KEGG" id="mfc:BRM9_0775"/>
<organism evidence="8 10">
    <name type="scientific">Methanobacterium formicicum</name>
    <dbReference type="NCBI Taxonomy" id="2162"/>
    <lineage>
        <taxon>Archaea</taxon>
        <taxon>Methanobacteriati</taxon>
        <taxon>Methanobacteriota</taxon>
        <taxon>Methanomada group</taxon>
        <taxon>Methanobacteria</taxon>
        <taxon>Methanobacteriales</taxon>
        <taxon>Methanobacteriaceae</taxon>
        <taxon>Methanobacterium</taxon>
    </lineage>
</organism>
<sequence>MISQERVEEEICRLYKEAVIKLPEDVKNALEHAFEIEDDETALLNLKAILDNIKAAEEMNIPLCQDTGLPIVFVKMGRVEVENLKEGIVKGVEKATGEVPLRPNVVDPLTRQNTGNNSGRFIPQIDLELVDNDELEITIFPKGFGSENNNALKMALPGEGEEGIKQFVLDTVLKAGGKPCPPIVVGVGIGGSSDMALKLAKKALLRKVGEHHPEERMAHLEEEMLEMVNATGIGPMGLGGKTTALDVKVEYADTHTAGLPIGVCIQCWAARRATGILKTE</sequence>
<dbReference type="PATRIC" id="fig|2162.10.peg.1899"/>
<evidence type="ECO:0000256" key="3">
    <source>
        <dbReference type="ARBA" id="ARBA00022723"/>
    </source>
</evidence>
<dbReference type="GO" id="GO:0046872">
    <property type="term" value="F:metal ion binding"/>
    <property type="evidence" value="ECO:0007669"/>
    <property type="project" value="UniProtKB-KW"/>
</dbReference>
<dbReference type="GO" id="GO:0051539">
    <property type="term" value="F:4 iron, 4 sulfur cluster binding"/>
    <property type="evidence" value="ECO:0007669"/>
    <property type="project" value="UniProtKB-KW"/>
</dbReference>
<dbReference type="GO" id="GO:0004333">
    <property type="term" value="F:fumarate hydratase activity"/>
    <property type="evidence" value="ECO:0007669"/>
    <property type="project" value="UniProtKB-EC"/>
</dbReference>
<evidence type="ECO:0000313" key="11">
    <source>
        <dbReference type="Proteomes" id="UP000062768"/>
    </source>
</evidence>
<feature type="domain" description="Fe-S hydro-lyase tartrate dehydratase alpha-type catalytic" evidence="7">
    <location>
        <begin position="9"/>
        <end position="274"/>
    </location>
</feature>
<keyword evidence="11" id="KW-1185">Reference proteome</keyword>
<reference evidence="9" key="2">
    <citation type="submission" date="2014-09" db="EMBL/GenBank/DDBJ databases">
        <authorList>
            <person name="Bishop-Lilly K.A."/>
            <person name="Broomall S.M."/>
            <person name="Chain P.S."/>
            <person name="Chertkov O."/>
            <person name="Coyne S.R."/>
            <person name="Daligault H.E."/>
            <person name="Davenport K.W."/>
            <person name="Erkkila T."/>
            <person name="Frey K.G."/>
            <person name="Gibbons H.S."/>
            <person name="Gu W."/>
            <person name="Jaissle J."/>
            <person name="Johnson S.L."/>
            <person name="Koroleva G.I."/>
            <person name="Ladner J.T."/>
            <person name="Lo C.-C."/>
            <person name="Minogue T.D."/>
            <person name="Munk C."/>
            <person name="Palacios G.F."/>
            <person name="Redden C.L."/>
            <person name="Rosenzweig C.N."/>
            <person name="Scholz M.B."/>
            <person name="Teshima H."/>
            <person name="Xu Y."/>
        </authorList>
    </citation>
    <scope>NUCLEOTIDE SEQUENCE</scope>
    <source>
        <strain evidence="9">Mb9</strain>
    </source>
</reference>
<evidence type="ECO:0000313" key="8">
    <source>
        <dbReference type="EMBL" id="AIS31595.1"/>
    </source>
</evidence>
<dbReference type="PANTHER" id="PTHR30389">
    <property type="entry name" value="FUMARATE HYDRATASE-RELATED"/>
    <property type="match status" value="1"/>
</dbReference>
<dbReference type="AlphaFoldDB" id="A0A089ZF92"/>
<evidence type="ECO:0000256" key="2">
    <source>
        <dbReference type="ARBA" id="ARBA00022485"/>
    </source>
</evidence>
<protein>
    <submittedName>
        <fullName evidence="8">Fumarate hydratase FumA2</fullName>
    </submittedName>
    <submittedName>
        <fullName evidence="9">Putative fumarate hydratase subunit alpha</fullName>
        <ecNumber evidence="9">4.2.1.2</ecNumber>
    </submittedName>
</protein>
<name>A0A089ZF92_METFO</name>
<dbReference type="OrthoDB" id="371925at2157"/>
<evidence type="ECO:0000256" key="5">
    <source>
        <dbReference type="ARBA" id="ARBA00023014"/>
    </source>
</evidence>
<keyword evidence="3" id="KW-0479">Metal-binding</keyword>
<dbReference type="InterPro" id="IPR004646">
    <property type="entry name" value="Fe-S_hydro-lyase_TtdA-typ_cat"/>
</dbReference>
<dbReference type="Proteomes" id="UP000062768">
    <property type="component" value="Chromosome I"/>
</dbReference>
<dbReference type="GeneID" id="26740061"/>
<evidence type="ECO:0000313" key="9">
    <source>
        <dbReference type="EMBL" id="CEL25455.1"/>
    </source>
</evidence>
<dbReference type="EC" id="4.2.1.2" evidence="9"/>
<dbReference type="STRING" id="2162.BRM9_0775"/>